<dbReference type="RefSeq" id="WP_111067605.1">
    <property type="nucleotide sequence ID" value="NZ_CP029829.1"/>
</dbReference>
<evidence type="ECO:0000256" key="1">
    <source>
        <dbReference type="SAM" id="MobiDB-lite"/>
    </source>
</evidence>
<protein>
    <submittedName>
        <fullName evidence="4">SH3 domain-containing protein</fullName>
    </submittedName>
</protein>
<evidence type="ECO:0000256" key="2">
    <source>
        <dbReference type="SAM" id="SignalP"/>
    </source>
</evidence>
<feature type="region of interest" description="Disordered" evidence="1">
    <location>
        <begin position="25"/>
        <end position="158"/>
    </location>
</feature>
<feature type="chain" id="PRO_5016059281" evidence="2">
    <location>
        <begin position="26"/>
        <end position="329"/>
    </location>
</feature>
<dbReference type="InterPro" id="IPR003646">
    <property type="entry name" value="SH3-like_bac-type"/>
</dbReference>
<feature type="compositionally biased region" description="Basic and acidic residues" evidence="1">
    <location>
        <begin position="237"/>
        <end position="247"/>
    </location>
</feature>
<feature type="signal peptide" evidence="2">
    <location>
        <begin position="1"/>
        <end position="25"/>
    </location>
</feature>
<dbReference type="EMBL" id="CP029829">
    <property type="protein sequence ID" value="AWU95009.1"/>
    <property type="molecule type" value="Genomic_DNA"/>
</dbReference>
<dbReference type="Proteomes" id="UP000249605">
    <property type="component" value="Chromosome"/>
</dbReference>
<dbReference type="OrthoDB" id="7301525at2"/>
<keyword evidence="2" id="KW-0732">Signal</keyword>
<organism evidence="4 5">
    <name type="scientific">Azospirillum ramasamyi</name>
    <dbReference type="NCBI Taxonomy" id="682998"/>
    <lineage>
        <taxon>Bacteria</taxon>
        <taxon>Pseudomonadati</taxon>
        <taxon>Pseudomonadota</taxon>
        <taxon>Alphaproteobacteria</taxon>
        <taxon>Rhodospirillales</taxon>
        <taxon>Azospirillaceae</taxon>
        <taxon>Azospirillum</taxon>
    </lineage>
</organism>
<evidence type="ECO:0000313" key="4">
    <source>
        <dbReference type="EMBL" id="AWU95009.1"/>
    </source>
</evidence>
<name>A0A2U9SBC5_9PROT</name>
<feature type="compositionally biased region" description="Polar residues" evidence="1">
    <location>
        <begin position="116"/>
        <end position="125"/>
    </location>
</feature>
<evidence type="ECO:0000313" key="5">
    <source>
        <dbReference type="Proteomes" id="UP000249605"/>
    </source>
</evidence>
<evidence type="ECO:0000259" key="3">
    <source>
        <dbReference type="SMART" id="SM00287"/>
    </source>
</evidence>
<feature type="compositionally biased region" description="Polar residues" evidence="1">
    <location>
        <begin position="29"/>
        <end position="41"/>
    </location>
</feature>
<gene>
    <name evidence="4" type="ORF">DM194_12565</name>
</gene>
<feature type="domain" description="SH3b" evidence="3">
    <location>
        <begin position="159"/>
        <end position="223"/>
    </location>
</feature>
<dbReference type="KEGG" id="azm:DM194_12565"/>
<reference evidence="4 5" key="1">
    <citation type="journal article" date="2019" name="Int. J. Syst. Evol. Microbiol.">
        <title>Azospirillum ramasamyi sp. nov., a novel diazotrophic bacterium isolated from fermented bovine products.</title>
        <authorList>
            <person name="Anandham R."/>
            <person name="Heo J."/>
            <person name="Krishnamoorthy R."/>
            <person name="SenthilKumar M."/>
            <person name="Gopal N.O."/>
            <person name="Kim S.J."/>
            <person name="Kwon S.W."/>
        </authorList>
    </citation>
    <scope>NUCLEOTIDE SEQUENCE [LARGE SCALE GENOMIC DNA]</scope>
    <source>
        <strain evidence="4 5">M2T2B2</strain>
    </source>
</reference>
<dbReference type="Gene3D" id="2.30.30.40">
    <property type="entry name" value="SH3 Domains"/>
    <property type="match status" value="2"/>
</dbReference>
<dbReference type="InterPro" id="IPR052354">
    <property type="entry name" value="Cell_Wall_Dynamics_Protein"/>
</dbReference>
<feature type="compositionally biased region" description="Pro residues" evidence="1">
    <location>
        <begin position="80"/>
        <end position="101"/>
    </location>
</feature>
<accession>A0A2U9SBC5</accession>
<sequence>MGDAFAKGLRRIAALFLLLAPHSGAAGQSPAQMPATTSAETSAERFTPPAAPIVALPRLTPARPVSPPPNPAMVWEHPPEAPAPLSPVGPLAGPPPAPNRTPAPAARTPEPKPSDPQGTGQSIAGTEQAPTAVPPLPPVKPQPEPASQPAPTEQKPVAARRTMVATAGIYLRATPNAKGLVLDTVEKGDRVEAIGAPVNGWQRVARAGKPQGYVASTYLAEVAAVRTGPSSPPKPEPYAKADREDRGCTLPGGLPERSQAARLSPGTVARLRAAGNLRVAPVCDAKVLDVLDAGERVTVIETVGGWYKIGRKGKAPGYVAAALLAPAKR</sequence>
<keyword evidence="5" id="KW-1185">Reference proteome</keyword>
<dbReference type="PANTHER" id="PTHR34408:SF1">
    <property type="entry name" value="GLYCOSYL HYDROLASE FAMILY 19 DOMAIN-CONTAINING PROTEIN HI_1415"/>
    <property type="match status" value="1"/>
</dbReference>
<dbReference type="SMART" id="SM00287">
    <property type="entry name" value="SH3b"/>
    <property type="match status" value="2"/>
</dbReference>
<feature type="domain" description="SH3b" evidence="3">
    <location>
        <begin position="264"/>
        <end position="328"/>
    </location>
</feature>
<feature type="compositionally biased region" description="Pro residues" evidence="1">
    <location>
        <begin position="132"/>
        <end position="148"/>
    </location>
</feature>
<proteinExistence type="predicted"/>
<dbReference type="AlphaFoldDB" id="A0A2U9SBC5"/>
<feature type="region of interest" description="Disordered" evidence="1">
    <location>
        <begin position="226"/>
        <end position="262"/>
    </location>
</feature>
<dbReference type="PANTHER" id="PTHR34408">
    <property type="entry name" value="FAMILY PROTEIN, PUTATIVE-RELATED"/>
    <property type="match status" value="1"/>
</dbReference>
<dbReference type="Pfam" id="PF08239">
    <property type="entry name" value="SH3_3"/>
    <property type="match status" value="2"/>
</dbReference>